<evidence type="ECO:0000256" key="6">
    <source>
        <dbReference type="ARBA" id="ARBA00023004"/>
    </source>
</evidence>
<feature type="region of interest" description="Disordered" evidence="7">
    <location>
        <begin position="1"/>
        <end position="50"/>
    </location>
</feature>
<evidence type="ECO:0000256" key="7">
    <source>
        <dbReference type="SAM" id="MobiDB-lite"/>
    </source>
</evidence>
<evidence type="ECO:0000256" key="4">
    <source>
        <dbReference type="ARBA" id="ARBA00022964"/>
    </source>
</evidence>
<name>A0A813GUR1_POLGL</name>
<protein>
    <recommendedName>
        <fullName evidence="8">Fe2OG dioxygenase domain-containing protein</fullName>
    </recommendedName>
</protein>
<keyword evidence="6" id="KW-0408">Iron</keyword>
<keyword evidence="3" id="KW-0847">Vitamin C</keyword>
<gene>
    <name evidence="9" type="ORF">PGLA1383_LOCUS46076</name>
</gene>
<dbReference type="Gene3D" id="2.60.120.620">
    <property type="entry name" value="q2cbj1_9rhob like domain"/>
    <property type="match status" value="1"/>
</dbReference>
<dbReference type="PANTHER" id="PTHR12907:SF26">
    <property type="entry name" value="HIF PROLYL HYDROXYLASE, ISOFORM C"/>
    <property type="match status" value="1"/>
</dbReference>
<keyword evidence="2" id="KW-0479">Metal-binding</keyword>
<dbReference type="PROSITE" id="PS51471">
    <property type="entry name" value="FE2OG_OXY"/>
    <property type="match status" value="1"/>
</dbReference>
<comment type="cofactor">
    <cofactor evidence="1">
        <name>L-ascorbate</name>
        <dbReference type="ChEBI" id="CHEBI:38290"/>
    </cofactor>
</comment>
<dbReference type="InterPro" id="IPR051559">
    <property type="entry name" value="HIF_prolyl_hydroxylases"/>
</dbReference>
<dbReference type="SMART" id="SM00702">
    <property type="entry name" value="P4Hc"/>
    <property type="match status" value="1"/>
</dbReference>
<dbReference type="EMBL" id="CAJNNV010029678">
    <property type="protein sequence ID" value="CAE8629648.1"/>
    <property type="molecule type" value="Genomic_DNA"/>
</dbReference>
<evidence type="ECO:0000313" key="9">
    <source>
        <dbReference type="EMBL" id="CAE8629648.1"/>
    </source>
</evidence>
<feature type="domain" description="Fe2OG dioxygenase" evidence="8">
    <location>
        <begin position="235"/>
        <end position="356"/>
    </location>
</feature>
<dbReference type="GO" id="GO:0008198">
    <property type="term" value="F:ferrous iron binding"/>
    <property type="evidence" value="ECO:0007669"/>
    <property type="project" value="TreeGrafter"/>
</dbReference>
<evidence type="ECO:0000313" key="10">
    <source>
        <dbReference type="Proteomes" id="UP000654075"/>
    </source>
</evidence>
<dbReference type="GO" id="GO:0071456">
    <property type="term" value="P:cellular response to hypoxia"/>
    <property type="evidence" value="ECO:0007669"/>
    <property type="project" value="TreeGrafter"/>
</dbReference>
<comment type="caution">
    <text evidence="9">The sequence shown here is derived from an EMBL/GenBank/DDBJ whole genome shotgun (WGS) entry which is preliminary data.</text>
</comment>
<organism evidence="9 10">
    <name type="scientific">Polarella glacialis</name>
    <name type="common">Dinoflagellate</name>
    <dbReference type="NCBI Taxonomy" id="89957"/>
    <lineage>
        <taxon>Eukaryota</taxon>
        <taxon>Sar</taxon>
        <taxon>Alveolata</taxon>
        <taxon>Dinophyceae</taxon>
        <taxon>Suessiales</taxon>
        <taxon>Suessiaceae</taxon>
        <taxon>Polarella</taxon>
    </lineage>
</organism>
<evidence type="ECO:0000256" key="5">
    <source>
        <dbReference type="ARBA" id="ARBA00023002"/>
    </source>
</evidence>
<keyword evidence="10" id="KW-1185">Reference proteome</keyword>
<dbReference type="Proteomes" id="UP000654075">
    <property type="component" value="Unassembled WGS sequence"/>
</dbReference>
<evidence type="ECO:0000256" key="1">
    <source>
        <dbReference type="ARBA" id="ARBA00001961"/>
    </source>
</evidence>
<dbReference type="PANTHER" id="PTHR12907">
    <property type="entry name" value="EGL NINE HOMOLOG-RELATED"/>
    <property type="match status" value="1"/>
</dbReference>
<dbReference type="AlphaFoldDB" id="A0A813GUR1"/>
<reference evidence="9" key="1">
    <citation type="submission" date="2021-02" db="EMBL/GenBank/DDBJ databases">
        <authorList>
            <person name="Dougan E. K."/>
            <person name="Rhodes N."/>
            <person name="Thang M."/>
            <person name="Chan C."/>
        </authorList>
    </citation>
    <scope>NUCLEOTIDE SEQUENCE</scope>
</reference>
<dbReference type="OrthoDB" id="441695at2759"/>
<proteinExistence type="predicted"/>
<keyword evidence="4" id="KW-0223">Dioxygenase</keyword>
<dbReference type="InterPro" id="IPR006620">
    <property type="entry name" value="Pro_4_hyd_alph"/>
</dbReference>
<dbReference type="GO" id="GO:0031543">
    <property type="term" value="F:peptidyl-proline dioxygenase activity"/>
    <property type="evidence" value="ECO:0007669"/>
    <property type="project" value="TreeGrafter"/>
</dbReference>
<keyword evidence="5" id="KW-0560">Oxidoreductase</keyword>
<dbReference type="InterPro" id="IPR005123">
    <property type="entry name" value="Oxoglu/Fe-dep_dioxygenase_dom"/>
</dbReference>
<evidence type="ECO:0000256" key="3">
    <source>
        <dbReference type="ARBA" id="ARBA00022896"/>
    </source>
</evidence>
<dbReference type="Pfam" id="PF13640">
    <property type="entry name" value="2OG-FeII_Oxy_3"/>
    <property type="match status" value="1"/>
</dbReference>
<feature type="compositionally biased region" description="Polar residues" evidence="7">
    <location>
        <begin position="31"/>
        <end position="43"/>
    </location>
</feature>
<sequence>MGKRKASDDSVEPETEAGTPESSSSDRVEQETTAGTAEGSSQCEPEAELEAVGDSDWLSLQFSKHTFFVHPATGRVCDAPDGNNIGEFDAEAGEVRLFAVDVEAEGAEALQHSEEGAAVLKSQPSLTEAYAEHGLLHLDAGEQGSAGSLLPEGLLRTVRQELEVLLAAGALSPLHSQAASTRSDRIAYLRTAEVSDQVSELMDALPCPPGCLQAVRALEGLAAALDQRLDLGLLRPRRCMVACYGPGGFYVPHRDNSFDPKSGTWLNNRSLTAILYLNEGASDASGASGAWPEERGGCLRCFLDASPEDKRGASAQKVVDIFPKGGQLVLFDSRRLLHEVRPTTQQRLALSVWFVSAEEESGQESAEEESATST</sequence>
<accession>A0A813GUR1</accession>
<evidence type="ECO:0000259" key="8">
    <source>
        <dbReference type="PROSITE" id="PS51471"/>
    </source>
</evidence>
<dbReference type="GO" id="GO:0031418">
    <property type="term" value="F:L-ascorbic acid binding"/>
    <property type="evidence" value="ECO:0007669"/>
    <property type="project" value="UniProtKB-KW"/>
</dbReference>
<dbReference type="InterPro" id="IPR044862">
    <property type="entry name" value="Pro_4_hyd_alph_FE2OG_OXY"/>
</dbReference>
<evidence type="ECO:0000256" key="2">
    <source>
        <dbReference type="ARBA" id="ARBA00022723"/>
    </source>
</evidence>